<dbReference type="EMBL" id="JAVRRG010000202">
    <property type="protein sequence ID" value="KAK5077744.1"/>
    <property type="molecule type" value="Genomic_DNA"/>
</dbReference>
<organism evidence="2 3">
    <name type="scientific">Lithohypha guttulata</name>
    <dbReference type="NCBI Taxonomy" id="1690604"/>
    <lineage>
        <taxon>Eukaryota</taxon>
        <taxon>Fungi</taxon>
        <taxon>Dikarya</taxon>
        <taxon>Ascomycota</taxon>
        <taxon>Pezizomycotina</taxon>
        <taxon>Eurotiomycetes</taxon>
        <taxon>Chaetothyriomycetidae</taxon>
        <taxon>Chaetothyriales</taxon>
        <taxon>Trichomeriaceae</taxon>
        <taxon>Lithohypha</taxon>
    </lineage>
</organism>
<keyword evidence="1" id="KW-0175">Coiled coil</keyword>
<name>A0ABR0JXF8_9EURO</name>
<evidence type="ECO:0000313" key="2">
    <source>
        <dbReference type="EMBL" id="KAK5077744.1"/>
    </source>
</evidence>
<protein>
    <submittedName>
        <fullName evidence="2">Uncharacterized protein</fullName>
    </submittedName>
</protein>
<reference evidence="2 3" key="1">
    <citation type="submission" date="2023-08" db="EMBL/GenBank/DDBJ databases">
        <title>Black Yeasts Isolated from many extreme environments.</title>
        <authorList>
            <person name="Coleine C."/>
            <person name="Stajich J.E."/>
            <person name="Selbmann L."/>
        </authorList>
    </citation>
    <scope>NUCLEOTIDE SEQUENCE [LARGE SCALE GENOMIC DNA]</scope>
    <source>
        <strain evidence="2 3">CCFEE 5885</strain>
    </source>
</reference>
<feature type="coiled-coil region" evidence="1">
    <location>
        <begin position="47"/>
        <end position="92"/>
    </location>
</feature>
<accession>A0ABR0JXF8</accession>
<comment type="caution">
    <text evidence="2">The sequence shown here is derived from an EMBL/GenBank/DDBJ whole genome shotgun (WGS) entry which is preliminary data.</text>
</comment>
<proteinExistence type="predicted"/>
<keyword evidence="3" id="KW-1185">Reference proteome</keyword>
<evidence type="ECO:0000313" key="3">
    <source>
        <dbReference type="Proteomes" id="UP001345013"/>
    </source>
</evidence>
<gene>
    <name evidence="2" type="ORF">LTR24_009375</name>
</gene>
<sequence length="158" mass="17821">MPRSTFRIDKRKSSKPERPKNLRFVELAEAISLEKNVAIVACSGCINNDLLRLVAEEKERVKKQRREKARKLAELREALVRAQQALAAMEMETFKLDETIAALEDRSSRMLRREMLALGVLDGLPADSQVAPAEPKFVWQGSKVTEGMSWADIASLEP</sequence>
<dbReference type="Proteomes" id="UP001345013">
    <property type="component" value="Unassembled WGS sequence"/>
</dbReference>
<evidence type="ECO:0000256" key="1">
    <source>
        <dbReference type="SAM" id="Coils"/>
    </source>
</evidence>